<dbReference type="InterPro" id="IPR042099">
    <property type="entry name" value="ANL_N_sf"/>
</dbReference>
<accession>A0ABP3JJC5</accession>
<comment type="caution">
    <text evidence="4">The sequence shown here is derived from an EMBL/GenBank/DDBJ whole genome shotgun (WGS) entry which is preliminary data.</text>
</comment>
<organism evidence="4 5">
    <name type="scientific">Streptomyces stramineus</name>
    <dbReference type="NCBI Taxonomy" id="173861"/>
    <lineage>
        <taxon>Bacteria</taxon>
        <taxon>Bacillati</taxon>
        <taxon>Actinomycetota</taxon>
        <taxon>Actinomycetes</taxon>
        <taxon>Kitasatosporales</taxon>
        <taxon>Streptomycetaceae</taxon>
        <taxon>Streptomyces</taxon>
    </lineage>
</organism>
<dbReference type="Proteomes" id="UP001499895">
    <property type="component" value="Unassembled WGS sequence"/>
</dbReference>
<sequence length="580" mass="63023">MSSFVHCLREQARRYADTRWFAFVESRRGSTVETGRLTYTGLERRARDIGARLAGAGVTDQPVLLLYPAGLEFLSAFFGCLFARAVAVPAPLPATDPRALDRAEAIIRDTGIRLILTDRGNQAALRQWLRGTGLHVTVSCLATETTPPPASGHTALPEVTAQTTAYLQYTSGSTGAPRGVAVSHANLLHNSQQIHTVIGSPTSGTGAGWLPHYHDMGLVGQLLQPLYTGGNMVFTSPLTFVARPAVWLQMISRYRAAFTLGPNFAYEWLVRSVRDEDLRTLDISCLEWALNGAETVRASTLRKTAERLGPIGFRPQAWAPAYGLAESTLLVTGSHRGTGPRTRRLDTVRLAHHRAVSAPAGTGTELVSSGRPVGADLRIVDPGTTTPLPDGHVGEIWVAGDSVAQGYRGREQATRDTFHAHLTDGTGPFLRTGDLGFLFENELYVTGRLKELIIVNGRNLYPQDIEEAGRTAHPAAGAAAAFGVDTGQEHIVLIQEVREDKLDGLTHQELARLIKQAVRTTTGTPASLVLVPLHTVHRTTSGKIQRTRMRETFLSHRLRPLHTDTHPDISAYLTCAPARQ</sequence>
<dbReference type="Pfam" id="PF00501">
    <property type="entry name" value="AMP-binding"/>
    <property type="match status" value="1"/>
</dbReference>
<dbReference type="PROSITE" id="PS00455">
    <property type="entry name" value="AMP_BINDING"/>
    <property type="match status" value="1"/>
</dbReference>
<evidence type="ECO:0000313" key="4">
    <source>
        <dbReference type="EMBL" id="GAA0455249.1"/>
    </source>
</evidence>
<dbReference type="RefSeq" id="WP_344088267.1">
    <property type="nucleotide sequence ID" value="NZ_BAAAHB010000012.1"/>
</dbReference>
<dbReference type="GO" id="GO:0016874">
    <property type="term" value="F:ligase activity"/>
    <property type="evidence" value="ECO:0007669"/>
    <property type="project" value="UniProtKB-KW"/>
</dbReference>
<dbReference type="InterPro" id="IPR000873">
    <property type="entry name" value="AMP-dep_synth/lig_dom"/>
</dbReference>
<dbReference type="Gene3D" id="3.40.50.12780">
    <property type="entry name" value="N-terminal domain of ligase-like"/>
    <property type="match status" value="1"/>
</dbReference>
<comment type="similarity">
    <text evidence="1">Belongs to the ATP-dependent AMP-binding enzyme family.</text>
</comment>
<gene>
    <name evidence="4" type="ORF">GCM10009544_17490</name>
</gene>
<dbReference type="Gene3D" id="3.30.300.30">
    <property type="match status" value="1"/>
</dbReference>
<dbReference type="SUPFAM" id="SSF56801">
    <property type="entry name" value="Acetyl-CoA synthetase-like"/>
    <property type="match status" value="1"/>
</dbReference>
<dbReference type="CDD" id="cd05931">
    <property type="entry name" value="FAAL"/>
    <property type="match status" value="1"/>
</dbReference>
<proteinExistence type="inferred from homology"/>
<keyword evidence="5" id="KW-1185">Reference proteome</keyword>
<dbReference type="InterPro" id="IPR020845">
    <property type="entry name" value="AMP-binding_CS"/>
</dbReference>
<feature type="domain" description="AMP-dependent synthetase/ligase" evidence="3">
    <location>
        <begin position="9"/>
        <end position="407"/>
    </location>
</feature>
<dbReference type="PANTHER" id="PTHR22754">
    <property type="entry name" value="DISCO-INTERACTING PROTEIN 2 DIP2 -RELATED"/>
    <property type="match status" value="1"/>
</dbReference>
<protein>
    <submittedName>
        <fullName evidence="4">Fatty acyl-AMP ligase</fullName>
    </submittedName>
</protein>
<keyword evidence="2 4" id="KW-0436">Ligase</keyword>
<dbReference type="PANTHER" id="PTHR22754:SF32">
    <property type="entry name" value="DISCO-INTERACTING PROTEIN 2"/>
    <property type="match status" value="1"/>
</dbReference>
<evidence type="ECO:0000313" key="5">
    <source>
        <dbReference type="Proteomes" id="UP001499895"/>
    </source>
</evidence>
<evidence type="ECO:0000259" key="3">
    <source>
        <dbReference type="Pfam" id="PF00501"/>
    </source>
</evidence>
<evidence type="ECO:0000256" key="1">
    <source>
        <dbReference type="ARBA" id="ARBA00006432"/>
    </source>
</evidence>
<name>A0ABP3JJC5_9ACTN</name>
<evidence type="ECO:0000256" key="2">
    <source>
        <dbReference type="ARBA" id="ARBA00022598"/>
    </source>
</evidence>
<dbReference type="EMBL" id="BAAAHB010000012">
    <property type="protein sequence ID" value="GAA0455249.1"/>
    <property type="molecule type" value="Genomic_DNA"/>
</dbReference>
<reference evidence="5" key="1">
    <citation type="journal article" date="2019" name="Int. J. Syst. Evol. Microbiol.">
        <title>The Global Catalogue of Microorganisms (GCM) 10K type strain sequencing project: providing services to taxonomists for standard genome sequencing and annotation.</title>
        <authorList>
            <consortium name="The Broad Institute Genomics Platform"/>
            <consortium name="The Broad Institute Genome Sequencing Center for Infectious Disease"/>
            <person name="Wu L."/>
            <person name="Ma J."/>
        </authorList>
    </citation>
    <scope>NUCLEOTIDE SEQUENCE [LARGE SCALE GENOMIC DNA]</scope>
    <source>
        <strain evidence="5">JCM 10649</strain>
    </source>
</reference>
<dbReference type="InterPro" id="IPR045851">
    <property type="entry name" value="AMP-bd_C_sf"/>
</dbReference>
<dbReference type="InterPro" id="IPR040097">
    <property type="entry name" value="FAAL/FAAC"/>
</dbReference>